<evidence type="ECO:0008006" key="4">
    <source>
        <dbReference type="Google" id="ProtNLM"/>
    </source>
</evidence>
<accession>A0ABX1CQW8</accession>
<protein>
    <recommendedName>
        <fullName evidence="4">Integrase catalytic domain-containing protein</fullName>
    </recommendedName>
</protein>
<sequence>MSIGLPAGMRLVHKGRALTLLGSSGWTLDIVDEEGAPLLLPIGPAGTLVPPDLDWLLTENRAGHVHDADEPRALLGGAKGQLLGLDREACAARDPKSLWRHEWAMAAISEGVSRSEPAMREFIGRDPAPAPGERPQWRSLVRWIAALRRDPHRRVSNLVTTAGRERGASQLPPRINAIVHRMAAHYWSEAGDPCKSDAASRVIEEWDKLAAAGATDIGAEPPSFECVRNRINALQNRRSFAARNGDFAAEQMYGAVGEPVGAKHVLERVTLDGVVFKHACVYSDDWKLPAARMKGVFAMDWLSSFAFEGPVFTGPFRPEVTERALLGLMTPPRLTEEQLAAETQRALCFGIPSQLHPDNEKALLPPSMVPGLVNIVSYVELPEAYHSDAKAKHERLHRFLHAAVSRLPGRILGPGPGRDPRYDPLADAEITRAQFSFMIQEARHAWNERPKKWLGGRSPMQVLLEGLATRRSRGMPTEEIERHLCRTVNVVLTTNGVEFDNLRYRWNERAVGKALDANLRREPFAKRLKGTGRVELTARVWDSDVDYIDLYDPERREYHRLYSTDPDYSAGLTRWEHHEYQRMLRAGKGGGTKPADRLRLRSRLLKAAETALPKQAFRARSATVALLEQEEMREAAGAFGRSAAYDEMLAAAIPTEPSGGLREDEPRAPPQTASARRAHADDDVDASDAASPPLPTDPDYPVADRGAGIEEGDAEGRPVSIWDDDRMDEED</sequence>
<feature type="region of interest" description="Disordered" evidence="1">
    <location>
        <begin position="655"/>
        <end position="731"/>
    </location>
</feature>
<reference evidence="2 3" key="1">
    <citation type="submission" date="2020-03" db="EMBL/GenBank/DDBJ databases">
        <authorList>
            <person name="Wang L."/>
            <person name="He N."/>
            <person name="Li Y."/>
            <person name="Fang Y."/>
            <person name="Zhang F."/>
        </authorList>
    </citation>
    <scope>NUCLEOTIDE SEQUENCE [LARGE SCALE GENOMIC DNA]</scope>
    <source>
        <strain evidence="2 3">36D10-4-7</strain>
    </source>
</reference>
<evidence type="ECO:0000313" key="3">
    <source>
        <dbReference type="Proteomes" id="UP000732399"/>
    </source>
</evidence>
<dbReference type="RefSeq" id="WP_168133898.1">
    <property type="nucleotide sequence ID" value="NZ_JAAVJH010000003.1"/>
</dbReference>
<name>A0ABX1CQW8_9SPHN</name>
<comment type="caution">
    <text evidence="2">The sequence shown here is derived from an EMBL/GenBank/DDBJ whole genome shotgun (WGS) entry which is preliminary data.</text>
</comment>
<dbReference type="Proteomes" id="UP000732399">
    <property type="component" value="Unassembled WGS sequence"/>
</dbReference>
<organism evidence="2 3">
    <name type="scientific">Sphingomonas corticis</name>
    <dbReference type="NCBI Taxonomy" id="2722791"/>
    <lineage>
        <taxon>Bacteria</taxon>
        <taxon>Pseudomonadati</taxon>
        <taxon>Pseudomonadota</taxon>
        <taxon>Alphaproteobacteria</taxon>
        <taxon>Sphingomonadales</taxon>
        <taxon>Sphingomonadaceae</taxon>
        <taxon>Sphingomonas</taxon>
    </lineage>
</organism>
<evidence type="ECO:0000256" key="1">
    <source>
        <dbReference type="SAM" id="MobiDB-lite"/>
    </source>
</evidence>
<gene>
    <name evidence="2" type="ORF">HBH26_07225</name>
</gene>
<keyword evidence="3" id="KW-1185">Reference proteome</keyword>
<proteinExistence type="predicted"/>
<evidence type="ECO:0000313" key="2">
    <source>
        <dbReference type="EMBL" id="NJR78410.1"/>
    </source>
</evidence>
<dbReference type="EMBL" id="JAAVJH010000003">
    <property type="protein sequence ID" value="NJR78410.1"/>
    <property type="molecule type" value="Genomic_DNA"/>
</dbReference>